<proteinExistence type="predicted"/>
<evidence type="ECO:0000256" key="3">
    <source>
        <dbReference type="ARBA" id="ARBA00022989"/>
    </source>
</evidence>
<feature type="transmembrane region" description="Helical" evidence="5">
    <location>
        <begin position="40"/>
        <end position="72"/>
    </location>
</feature>
<dbReference type="InterPro" id="IPR052165">
    <property type="entry name" value="Membrane_assoc_protease"/>
</dbReference>
<name>A0AAW7DSG5_9GAMM</name>
<reference evidence="7" key="1">
    <citation type="submission" date="2020-06" db="EMBL/GenBank/DDBJ databases">
        <authorList>
            <person name="Dong N."/>
        </authorList>
    </citation>
    <scope>NUCLEOTIDE SEQUENCE</scope>
    <source>
        <strain evidence="7">DF46-2-2</strain>
    </source>
</reference>
<dbReference type="EMBL" id="JACANB010000005">
    <property type="protein sequence ID" value="MDM1696789.1"/>
    <property type="molecule type" value="Genomic_DNA"/>
</dbReference>
<evidence type="ECO:0000313" key="8">
    <source>
        <dbReference type="Proteomes" id="UP001173465"/>
    </source>
</evidence>
<gene>
    <name evidence="7" type="ORF">HX099_08980</name>
</gene>
<dbReference type="Proteomes" id="UP001173465">
    <property type="component" value="Unassembled WGS sequence"/>
</dbReference>
<evidence type="ECO:0000256" key="1">
    <source>
        <dbReference type="ARBA" id="ARBA00004141"/>
    </source>
</evidence>
<keyword evidence="3 5" id="KW-1133">Transmembrane helix</keyword>
<dbReference type="Gene3D" id="2.40.50.140">
    <property type="entry name" value="Nucleic acid-binding proteins"/>
    <property type="match status" value="1"/>
</dbReference>
<dbReference type="InterPro" id="IPR012340">
    <property type="entry name" value="NA-bd_OB-fold"/>
</dbReference>
<dbReference type="PANTHER" id="PTHR33507:SF3">
    <property type="entry name" value="INNER MEMBRANE PROTEIN YBBJ"/>
    <property type="match status" value="1"/>
</dbReference>
<comment type="caution">
    <text evidence="7">The sequence shown here is derived from an EMBL/GenBank/DDBJ whole genome shotgun (WGS) entry which is preliminary data.</text>
</comment>
<feature type="transmembrane region" description="Helical" evidence="5">
    <location>
        <begin position="12"/>
        <end position="34"/>
    </location>
</feature>
<organism evidence="7 8">
    <name type="scientific">Thiopseudomonas alkaliphila</name>
    <dbReference type="NCBI Taxonomy" id="1697053"/>
    <lineage>
        <taxon>Bacteria</taxon>
        <taxon>Pseudomonadati</taxon>
        <taxon>Pseudomonadota</taxon>
        <taxon>Gammaproteobacteria</taxon>
        <taxon>Pseudomonadales</taxon>
        <taxon>Pseudomonadaceae</taxon>
        <taxon>Thiopseudomonas</taxon>
    </lineage>
</organism>
<keyword evidence="4 5" id="KW-0472">Membrane</keyword>
<dbReference type="GO" id="GO:0005886">
    <property type="term" value="C:plasma membrane"/>
    <property type="evidence" value="ECO:0007669"/>
    <property type="project" value="TreeGrafter"/>
</dbReference>
<dbReference type="PANTHER" id="PTHR33507">
    <property type="entry name" value="INNER MEMBRANE PROTEIN YBBJ"/>
    <property type="match status" value="1"/>
</dbReference>
<protein>
    <submittedName>
        <fullName evidence="7">NfeD family protein</fullName>
    </submittedName>
</protein>
<dbReference type="Pfam" id="PF01957">
    <property type="entry name" value="NfeD"/>
    <property type="match status" value="1"/>
</dbReference>
<reference evidence="7" key="2">
    <citation type="journal article" date="2022" name="Sci. Total Environ.">
        <title>Prevalence, transmission, and molecular epidemiology of tet(X)-positive bacteria among humans, animals, and environmental niches in China: An epidemiological, and genomic-based study.</title>
        <authorList>
            <person name="Dong N."/>
            <person name="Zeng Y."/>
            <person name="Cai C."/>
            <person name="Sun C."/>
            <person name="Lu J."/>
            <person name="Liu C."/>
            <person name="Zhou H."/>
            <person name="Sun Q."/>
            <person name="Shu L."/>
            <person name="Wang H."/>
            <person name="Wang Y."/>
            <person name="Wang S."/>
            <person name="Wu C."/>
            <person name="Chan E.W."/>
            <person name="Chen G."/>
            <person name="Shen Z."/>
            <person name="Chen S."/>
            <person name="Zhang R."/>
        </authorList>
    </citation>
    <scope>NUCLEOTIDE SEQUENCE</scope>
    <source>
        <strain evidence="7">DF46-2-2</strain>
    </source>
</reference>
<evidence type="ECO:0000313" key="7">
    <source>
        <dbReference type="EMBL" id="MDM1696789.1"/>
    </source>
</evidence>
<dbReference type="InterPro" id="IPR002810">
    <property type="entry name" value="NfeD-like_C"/>
</dbReference>
<evidence type="ECO:0000256" key="4">
    <source>
        <dbReference type="ARBA" id="ARBA00023136"/>
    </source>
</evidence>
<evidence type="ECO:0000256" key="2">
    <source>
        <dbReference type="ARBA" id="ARBA00022692"/>
    </source>
</evidence>
<keyword evidence="2 5" id="KW-0812">Transmembrane</keyword>
<evidence type="ECO:0000256" key="5">
    <source>
        <dbReference type="SAM" id="Phobius"/>
    </source>
</evidence>
<feature type="domain" description="NfeD-like C-terminal" evidence="6">
    <location>
        <begin position="90"/>
        <end position="144"/>
    </location>
</feature>
<dbReference type="AlphaFoldDB" id="A0AAW7DSG5"/>
<evidence type="ECO:0000259" key="6">
    <source>
        <dbReference type="Pfam" id="PF01957"/>
    </source>
</evidence>
<accession>A0AAW7DSG5</accession>
<comment type="subcellular location">
    <subcellularLocation>
        <location evidence="1">Membrane</location>
        <topology evidence="1">Multi-pass membrane protein</topology>
    </subcellularLocation>
</comment>
<dbReference type="RefSeq" id="WP_053106079.1">
    <property type="nucleotide sequence ID" value="NZ_CP012363.1"/>
</dbReference>
<sequence length="150" mass="16405">MSALLTELTPWTWLAIAGLLLIVEVFGTAGYFLWFGISAALVAAVLALIPLPWTLQLTLFGCLALVTAVIWWKRLKLRAPEAFSLNNLGKEYLGREVLLHEAIINGRGKIRLNDSFWLVEGPELAAGSAVRITGQNGVIFKVEPASAPRH</sequence>